<dbReference type="SUPFAM" id="SSF55874">
    <property type="entry name" value="ATPase domain of HSP90 chaperone/DNA topoisomerase II/histidine kinase"/>
    <property type="match status" value="1"/>
</dbReference>
<dbReference type="AlphaFoldDB" id="A0A3D8JBP7"/>
<dbReference type="EMBL" id="NXLX01000001">
    <property type="protein sequence ID" value="RDU74585.1"/>
    <property type="molecule type" value="Genomic_DNA"/>
</dbReference>
<gene>
    <name evidence="1" type="ORF">CQA57_00615</name>
</gene>
<name>A0A3D8JBP7_9HELI</name>
<proteinExistence type="predicted"/>
<keyword evidence="2" id="KW-1185">Reference proteome</keyword>
<organism evidence="1 2">
    <name type="scientific">Helicobacter anseris</name>
    <dbReference type="NCBI Taxonomy" id="375926"/>
    <lineage>
        <taxon>Bacteria</taxon>
        <taxon>Pseudomonadati</taxon>
        <taxon>Campylobacterota</taxon>
        <taxon>Epsilonproteobacteria</taxon>
        <taxon>Campylobacterales</taxon>
        <taxon>Helicobacteraceae</taxon>
        <taxon>Helicobacter</taxon>
    </lineage>
</organism>
<protein>
    <submittedName>
        <fullName evidence="1">Uncharacterized protein</fullName>
    </submittedName>
</protein>
<evidence type="ECO:0000313" key="2">
    <source>
        <dbReference type="Proteomes" id="UP000256695"/>
    </source>
</evidence>
<accession>A0A3D8JBP7</accession>
<reference evidence="1 2" key="1">
    <citation type="submission" date="2018-04" db="EMBL/GenBank/DDBJ databases">
        <title>Novel Campyloabacter and Helicobacter Species and Strains.</title>
        <authorList>
            <person name="Mannion A.J."/>
            <person name="Shen Z."/>
            <person name="Fox J.G."/>
        </authorList>
    </citation>
    <scope>NUCLEOTIDE SEQUENCE [LARGE SCALE GENOMIC DNA]</scope>
    <source>
        <strain evidence="1 2">MIT 04-9362</strain>
    </source>
</reference>
<dbReference type="InterPro" id="IPR036890">
    <property type="entry name" value="HATPase_C_sf"/>
</dbReference>
<comment type="caution">
    <text evidence="1">The sequence shown here is derived from an EMBL/GenBank/DDBJ whole genome shotgun (WGS) entry which is preliminary data.</text>
</comment>
<sequence length="236" mass="26773">MFNLFNKSLKSGITKTHDLLKFFMAKDSKGKFSKCFKFSQRIQVDDIASHLSNFIAESLKDEISLKETKEFVYYVSTEILNNVCDHSNASGLAQAKFDKDDFMICVSDCGVGIPSRIFSRFPEIKKSKDAILKSLERGVSVSENRIYGGERNRGYGFFITSGFLKYFEDMELLIVSDDGVIFANHQETRALSLDTCFKGVFVCIKSSFMGIDKQNYEVSSIVRDIIGFEDEDSLIF</sequence>
<dbReference type="Proteomes" id="UP000256695">
    <property type="component" value="Unassembled WGS sequence"/>
</dbReference>
<evidence type="ECO:0000313" key="1">
    <source>
        <dbReference type="EMBL" id="RDU74585.1"/>
    </source>
</evidence>